<accession>A0A426YMC9</accession>
<dbReference type="EMBL" id="AMZH03011433">
    <property type="protein sequence ID" value="RRT52886.1"/>
    <property type="molecule type" value="Genomic_DNA"/>
</dbReference>
<dbReference type="AlphaFoldDB" id="A0A426YMC9"/>
<evidence type="ECO:0000313" key="2">
    <source>
        <dbReference type="Proteomes" id="UP000287651"/>
    </source>
</evidence>
<sequence>MPPLSTKKSSERWFWNKFVLFLVPGFVLGIGGNEAKCVSADLPSQWGCSCDASCKVADLERYDFNP</sequence>
<reference evidence="1 2" key="1">
    <citation type="journal article" date="2014" name="Agronomy (Basel)">
        <title>A Draft Genome Sequence for Ensete ventricosum, the Drought-Tolerant Tree Against Hunger.</title>
        <authorList>
            <person name="Harrison J."/>
            <person name="Moore K.A."/>
            <person name="Paszkiewicz K."/>
            <person name="Jones T."/>
            <person name="Grant M."/>
            <person name="Ambacheew D."/>
            <person name="Muzemil S."/>
            <person name="Studholme D.J."/>
        </authorList>
    </citation>
    <scope>NUCLEOTIDE SEQUENCE [LARGE SCALE GENOMIC DNA]</scope>
</reference>
<name>A0A426YMC9_ENSVE</name>
<proteinExistence type="predicted"/>
<dbReference type="Proteomes" id="UP000287651">
    <property type="component" value="Unassembled WGS sequence"/>
</dbReference>
<comment type="caution">
    <text evidence="1">The sequence shown here is derived from an EMBL/GenBank/DDBJ whole genome shotgun (WGS) entry which is preliminary data.</text>
</comment>
<evidence type="ECO:0000313" key="1">
    <source>
        <dbReference type="EMBL" id="RRT52886.1"/>
    </source>
</evidence>
<organism evidence="1 2">
    <name type="scientific">Ensete ventricosum</name>
    <name type="common">Abyssinian banana</name>
    <name type="synonym">Musa ensete</name>
    <dbReference type="NCBI Taxonomy" id="4639"/>
    <lineage>
        <taxon>Eukaryota</taxon>
        <taxon>Viridiplantae</taxon>
        <taxon>Streptophyta</taxon>
        <taxon>Embryophyta</taxon>
        <taxon>Tracheophyta</taxon>
        <taxon>Spermatophyta</taxon>
        <taxon>Magnoliopsida</taxon>
        <taxon>Liliopsida</taxon>
        <taxon>Zingiberales</taxon>
        <taxon>Musaceae</taxon>
        <taxon>Ensete</taxon>
    </lineage>
</organism>
<protein>
    <submittedName>
        <fullName evidence="1">Uncharacterized protein</fullName>
    </submittedName>
</protein>
<gene>
    <name evidence="1" type="ORF">B296_00040424</name>
</gene>